<reference evidence="2 3" key="1">
    <citation type="journal article" date="2011" name="J. Bacteriol.">
        <title>Genome sequence of Methyloversatilis universalis FAM5T, a methylotrophic representative of the order Rhodocyclales.</title>
        <authorList>
            <person name="Kittichotirat W."/>
            <person name="Good N.M."/>
            <person name="Hall R."/>
            <person name="Bringel F."/>
            <person name="Lajus A."/>
            <person name="Medigue C."/>
            <person name="Smalley N.E."/>
            <person name="Beck D."/>
            <person name="Bumgarner R."/>
            <person name="Vuilleumier S."/>
            <person name="Kalyuzhnaya M.G."/>
        </authorList>
    </citation>
    <scope>NUCLEOTIDE SEQUENCE [LARGE SCALE GENOMIC DNA]</scope>
    <source>
        <strain evidence="3">ATCC BAA-1314 / JCM 13912 / FAM5</strain>
    </source>
</reference>
<organism evidence="2 3">
    <name type="scientific">Methyloversatilis universalis (strain ATCC BAA-1314 / DSM 25237 / JCM 13912 / CCUG 52030 / FAM5)</name>
    <dbReference type="NCBI Taxonomy" id="1000565"/>
    <lineage>
        <taxon>Bacteria</taxon>
        <taxon>Pseudomonadati</taxon>
        <taxon>Pseudomonadota</taxon>
        <taxon>Betaproteobacteria</taxon>
        <taxon>Nitrosomonadales</taxon>
        <taxon>Sterolibacteriaceae</taxon>
        <taxon>Methyloversatilis</taxon>
    </lineage>
</organism>
<protein>
    <submittedName>
        <fullName evidence="2">Gsp-related pathway protein</fullName>
    </submittedName>
</protein>
<evidence type="ECO:0000313" key="2">
    <source>
        <dbReference type="EMBL" id="EGK72886.1"/>
    </source>
</evidence>
<comment type="caution">
    <text evidence="2">The sequence shown here is derived from an EMBL/GenBank/DDBJ whole genome shotgun (WGS) entry which is preliminary data.</text>
</comment>
<dbReference type="Proteomes" id="UP000005019">
    <property type="component" value="Unassembled WGS sequence"/>
</dbReference>
<dbReference type="AlphaFoldDB" id="F5R995"/>
<sequence length="227" mass="23924">MAGMRAEQGGFSYLLLLFAVAALGIAAAGSSVMWSALSQTERERELLFIGGEFSRALQRYYDASPAEPKAYPSRLEDLLEDKRQQVPVRHLRKLYVDPFTARADWATVVVGGQIRAIHSRSEKVARIQVLPPWVDAGTRAEGTVPPAKPPVTPATAQTGPRAVTPVPLPRASLAGDIRHADWLFVPVATAPAGDAGTGAAQPPPALPGEGGVPTGDPALPPVSRGAD</sequence>
<dbReference type="eggNOG" id="COG2165">
    <property type="taxonomic scope" value="Bacteria"/>
</dbReference>
<keyword evidence="3" id="KW-1185">Reference proteome</keyword>
<dbReference type="EMBL" id="AFHG01000030">
    <property type="protein sequence ID" value="EGK72886.1"/>
    <property type="molecule type" value="Genomic_DNA"/>
</dbReference>
<name>F5R995_METUF</name>
<gene>
    <name evidence="2" type="ORF">METUNv1_00715</name>
</gene>
<evidence type="ECO:0000313" key="3">
    <source>
        <dbReference type="Proteomes" id="UP000005019"/>
    </source>
</evidence>
<accession>F5R995</accession>
<evidence type="ECO:0000256" key="1">
    <source>
        <dbReference type="SAM" id="MobiDB-lite"/>
    </source>
</evidence>
<dbReference type="STRING" id="1000565.METUNv1_00715"/>
<proteinExistence type="predicted"/>
<feature type="region of interest" description="Disordered" evidence="1">
    <location>
        <begin position="140"/>
        <end position="166"/>
    </location>
</feature>
<feature type="region of interest" description="Disordered" evidence="1">
    <location>
        <begin position="193"/>
        <end position="227"/>
    </location>
</feature>